<proteinExistence type="predicted"/>
<feature type="compositionally biased region" description="Basic and acidic residues" evidence="1">
    <location>
        <begin position="8"/>
        <end position="22"/>
    </location>
</feature>
<feature type="region of interest" description="Disordered" evidence="1">
    <location>
        <begin position="1"/>
        <end position="149"/>
    </location>
</feature>
<dbReference type="Proteomes" id="UP000236291">
    <property type="component" value="Unassembled WGS sequence"/>
</dbReference>
<protein>
    <submittedName>
        <fullName evidence="2">Uncharacterized protein</fullName>
    </submittedName>
</protein>
<comment type="caution">
    <text evidence="2">The sequence shown here is derived from an EMBL/GenBank/DDBJ whole genome shotgun (WGS) entry which is preliminary data.</text>
</comment>
<reference evidence="2 3" key="2">
    <citation type="journal article" date="2017" name="Front. Plant Sci.">
        <title>Gene Classification and Mining of Molecular Markers Useful in Red Clover (Trifolium pratense) Breeding.</title>
        <authorList>
            <person name="Istvanek J."/>
            <person name="Dluhosova J."/>
            <person name="Dluhos P."/>
            <person name="Patkova L."/>
            <person name="Nedelnik J."/>
            <person name="Repkova J."/>
        </authorList>
    </citation>
    <scope>NUCLEOTIDE SEQUENCE [LARGE SCALE GENOMIC DNA]</scope>
    <source>
        <strain evidence="3">cv. Tatra</strain>
        <tissue evidence="2">Young leaves</tissue>
    </source>
</reference>
<feature type="non-terminal residue" evidence="2">
    <location>
        <position position="1"/>
    </location>
</feature>
<feature type="non-terminal residue" evidence="2">
    <location>
        <position position="175"/>
    </location>
</feature>
<feature type="compositionally biased region" description="Basic residues" evidence="1">
    <location>
        <begin position="23"/>
        <end position="37"/>
    </location>
</feature>
<evidence type="ECO:0000313" key="3">
    <source>
        <dbReference type="Proteomes" id="UP000236291"/>
    </source>
</evidence>
<dbReference type="EMBL" id="ASHM01069832">
    <property type="protein sequence ID" value="PNX54983.1"/>
    <property type="molecule type" value="Genomic_DNA"/>
</dbReference>
<name>A0A2K3JLS1_TRIPR</name>
<gene>
    <name evidence="2" type="ORF">L195_g048606</name>
</gene>
<organism evidence="2 3">
    <name type="scientific">Trifolium pratense</name>
    <name type="common">Red clover</name>
    <dbReference type="NCBI Taxonomy" id="57577"/>
    <lineage>
        <taxon>Eukaryota</taxon>
        <taxon>Viridiplantae</taxon>
        <taxon>Streptophyta</taxon>
        <taxon>Embryophyta</taxon>
        <taxon>Tracheophyta</taxon>
        <taxon>Spermatophyta</taxon>
        <taxon>Magnoliopsida</taxon>
        <taxon>eudicotyledons</taxon>
        <taxon>Gunneridae</taxon>
        <taxon>Pentapetalae</taxon>
        <taxon>rosids</taxon>
        <taxon>fabids</taxon>
        <taxon>Fabales</taxon>
        <taxon>Fabaceae</taxon>
        <taxon>Papilionoideae</taxon>
        <taxon>50 kb inversion clade</taxon>
        <taxon>NPAAA clade</taxon>
        <taxon>Hologalegina</taxon>
        <taxon>IRL clade</taxon>
        <taxon>Trifolieae</taxon>
        <taxon>Trifolium</taxon>
    </lineage>
</organism>
<dbReference type="AlphaFoldDB" id="A0A2K3JLS1"/>
<accession>A0A2K3JLS1</accession>
<feature type="compositionally biased region" description="Polar residues" evidence="1">
    <location>
        <begin position="93"/>
        <end position="104"/>
    </location>
</feature>
<evidence type="ECO:0000256" key="1">
    <source>
        <dbReference type="SAM" id="MobiDB-lite"/>
    </source>
</evidence>
<evidence type="ECO:0000313" key="2">
    <source>
        <dbReference type="EMBL" id="PNX54983.1"/>
    </source>
</evidence>
<reference evidence="2 3" key="1">
    <citation type="journal article" date="2014" name="Am. J. Bot.">
        <title>Genome assembly and annotation for red clover (Trifolium pratense; Fabaceae).</title>
        <authorList>
            <person name="Istvanek J."/>
            <person name="Jaros M."/>
            <person name="Krenek A."/>
            <person name="Repkova J."/>
        </authorList>
    </citation>
    <scope>NUCLEOTIDE SEQUENCE [LARGE SCALE GENOMIC DNA]</scope>
    <source>
        <strain evidence="3">cv. Tatra</strain>
        <tissue evidence="2">Young leaves</tissue>
    </source>
</reference>
<feature type="compositionally biased region" description="Basic and acidic residues" evidence="1">
    <location>
        <begin position="53"/>
        <end position="75"/>
    </location>
</feature>
<sequence>EAMQAQGRRLDEQSERIAALEKSRRRRKTNSPPRRQHATLSPPRQAAVKHRRPDLERVEPPPRKRERTPPIREPRLSPGKKGKQEAPRRHSPQGLSLMTKQGASGSYHPRNNKSRSPTPMPDNYSPRSPDDHSPNGSDEGDPRCPLSKGILKAHIPPGFERPPTLPCAFNFLFWS</sequence>